<dbReference type="Pfam" id="PF03133">
    <property type="entry name" value="TTL"/>
    <property type="match status" value="1"/>
</dbReference>
<dbReference type="PANTHER" id="PTHR12241:SF145">
    <property type="entry name" value="TUBULIN POLYGLUTAMYLASE TTLL5"/>
    <property type="match status" value="1"/>
</dbReference>
<reference evidence="6 7" key="1">
    <citation type="submission" date="2016-11" db="EMBL/GenBank/DDBJ databases">
        <title>The macronuclear genome of Stentor coeruleus: a giant cell with tiny introns.</title>
        <authorList>
            <person name="Slabodnick M."/>
            <person name="Ruby J.G."/>
            <person name="Reiff S.B."/>
            <person name="Swart E.C."/>
            <person name="Gosai S."/>
            <person name="Prabakaran S."/>
            <person name="Witkowska E."/>
            <person name="Larue G.E."/>
            <person name="Fisher S."/>
            <person name="Freeman R.M."/>
            <person name="Gunawardena J."/>
            <person name="Chu W."/>
            <person name="Stover N.A."/>
            <person name="Gregory B.D."/>
            <person name="Nowacki M."/>
            <person name="Derisi J."/>
            <person name="Roy S.W."/>
            <person name="Marshall W.F."/>
            <person name="Sood P."/>
        </authorList>
    </citation>
    <scope>NUCLEOTIDE SEQUENCE [LARGE SCALE GENOMIC DNA]</scope>
    <source>
        <strain evidence="6">WM001</strain>
    </source>
</reference>
<dbReference type="GO" id="GO:0005524">
    <property type="term" value="F:ATP binding"/>
    <property type="evidence" value="ECO:0007669"/>
    <property type="project" value="UniProtKB-KW"/>
</dbReference>
<protein>
    <recommendedName>
        <fullName evidence="4">Tubulin--tyrosine ligase-like protein 5</fullName>
    </recommendedName>
</protein>
<dbReference type="SUPFAM" id="SSF56059">
    <property type="entry name" value="Glutathione synthetase ATP-binding domain-like"/>
    <property type="match status" value="1"/>
</dbReference>
<evidence type="ECO:0000256" key="5">
    <source>
        <dbReference type="ARBA" id="ARBA00049274"/>
    </source>
</evidence>
<keyword evidence="7" id="KW-1185">Reference proteome</keyword>
<dbReference type="InterPro" id="IPR004344">
    <property type="entry name" value="TTL/TTLL_fam"/>
</dbReference>
<keyword evidence="3" id="KW-0067">ATP-binding</keyword>
<dbReference type="GO" id="GO:0000226">
    <property type="term" value="P:microtubule cytoskeleton organization"/>
    <property type="evidence" value="ECO:0007669"/>
    <property type="project" value="TreeGrafter"/>
</dbReference>
<dbReference type="PROSITE" id="PS51221">
    <property type="entry name" value="TTL"/>
    <property type="match status" value="1"/>
</dbReference>
<organism evidence="6 7">
    <name type="scientific">Stentor coeruleus</name>
    <dbReference type="NCBI Taxonomy" id="5963"/>
    <lineage>
        <taxon>Eukaryota</taxon>
        <taxon>Sar</taxon>
        <taxon>Alveolata</taxon>
        <taxon>Ciliophora</taxon>
        <taxon>Postciliodesmatophora</taxon>
        <taxon>Heterotrichea</taxon>
        <taxon>Heterotrichida</taxon>
        <taxon>Stentoridae</taxon>
        <taxon>Stentor</taxon>
    </lineage>
</organism>
<dbReference type="Proteomes" id="UP000187209">
    <property type="component" value="Unassembled WGS sequence"/>
</dbReference>
<keyword evidence="1" id="KW-0436">Ligase</keyword>
<dbReference type="GO" id="GO:0015631">
    <property type="term" value="F:tubulin binding"/>
    <property type="evidence" value="ECO:0007669"/>
    <property type="project" value="TreeGrafter"/>
</dbReference>
<accession>A0A1R2ARP1</accession>
<evidence type="ECO:0000313" key="7">
    <source>
        <dbReference type="Proteomes" id="UP000187209"/>
    </source>
</evidence>
<evidence type="ECO:0000313" key="6">
    <source>
        <dbReference type="EMBL" id="OMJ67162.1"/>
    </source>
</evidence>
<evidence type="ECO:0000256" key="1">
    <source>
        <dbReference type="ARBA" id="ARBA00022598"/>
    </source>
</evidence>
<gene>
    <name evidence="6" type="ORF">SteCoe_35753</name>
</gene>
<comment type="caution">
    <text evidence="6">The sequence shown here is derived from an EMBL/GenBank/DDBJ whole genome shotgun (WGS) entry which is preliminary data.</text>
</comment>
<sequence length="767" mass="88807">MSLIYMSESHRSNSEDAFIISIQSHPNDYQVTAKRWMKTKQNSEKVSWIGLDLQSVGKVGTKGNFNSPFLTSMNEKISNFLRENFVEDTRPPLITFTPITEEQLCKEAAPINIYSKGCFHQQNEMLYRVFKTDARLVRSILDCAGFVSTDCHDWNIMWVGSSGQNYLYEGLNEFQKINHFPNSFELTRKDKMYININAQATNYGKEDYNFIPETFLLPEQYNDFYAAFHRNKGSMWIHKPNGSSQGKGIFLVSSPNDIPLNTACVVSKYISNPLLINELKFDIRIYVLVSSFDPLRIYIYDEGLARFASEIYNPVNINNRFSHLTNYSVNKKNEKFIQNKDWRQDNIGHKWSLAALNTELETMGIDTVLLWTKIYDIIIKSIISIEPLVLDSLRNLSVKRNNCFDLFGFDVLIDSNLKPWLLEVNLSPSMATDSPLDLHIKSNLISDTFNLIGVRAFDRKKETVNKVKARIKARQIQLARDRKKIGDQSFSFIKESNQGKSEEIIKEALEEYERRGNFLRIYPSKGCDHYERFFSGIRPNNKILFKFLYNDLWEENYNLPLKTVIKEVPLSKVIHVTEENESINFDELMIEYILRLSHALNVLTEDCLKQEWKLNIEYFVNHQYWGSPLKNLQTINQKIEDRATELRKKGFDNKKMPVIKALSAIRLEIMLRNTAKNVQLDLINSLFVDDKVGILSDIIKWLSNKAQKFSLVGRKKSKEDNSSTNHAGSFSPIPSFRNYSTAGKKSAFLNGRNLGRRTFNVNNSSHC</sequence>
<proteinExistence type="predicted"/>
<dbReference type="GO" id="GO:0070740">
    <property type="term" value="F:tubulin-glutamic acid ligase activity"/>
    <property type="evidence" value="ECO:0007669"/>
    <property type="project" value="TreeGrafter"/>
</dbReference>
<dbReference type="AlphaFoldDB" id="A0A1R2ARP1"/>
<evidence type="ECO:0000256" key="2">
    <source>
        <dbReference type="ARBA" id="ARBA00022741"/>
    </source>
</evidence>
<comment type="catalytic activity">
    <reaction evidence="5">
        <text>L-glutamyl-[protein] + L-glutamate + ATP = gamma-L-glutamyl-L-glutamyl-[protein] + ADP + phosphate + H(+)</text>
        <dbReference type="Rhea" id="RHEA:60144"/>
        <dbReference type="Rhea" id="RHEA-COMP:10208"/>
        <dbReference type="Rhea" id="RHEA-COMP:15517"/>
        <dbReference type="ChEBI" id="CHEBI:15378"/>
        <dbReference type="ChEBI" id="CHEBI:29973"/>
        <dbReference type="ChEBI" id="CHEBI:29985"/>
        <dbReference type="ChEBI" id="CHEBI:30616"/>
        <dbReference type="ChEBI" id="CHEBI:43474"/>
        <dbReference type="ChEBI" id="CHEBI:143622"/>
        <dbReference type="ChEBI" id="CHEBI:456216"/>
    </reaction>
    <physiologicalReaction direction="left-to-right" evidence="5">
        <dbReference type="Rhea" id="RHEA:60145"/>
    </physiologicalReaction>
</comment>
<name>A0A1R2ARP1_9CILI</name>
<keyword evidence="2" id="KW-0547">Nucleotide-binding</keyword>
<dbReference type="EMBL" id="MPUH01001553">
    <property type="protein sequence ID" value="OMJ67162.1"/>
    <property type="molecule type" value="Genomic_DNA"/>
</dbReference>
<dbReference type="GO" id="GO:0036064">
    <property type="term" value="C:ciliary basal body"/>
    <property type="evidence" value="ECO:0007669"/>
    <property type="project" value="TreeGrafter"/>
</dbReference>
<evidence type="ECO:0000256" key="4">
    <source>
        <dbReference type="ARBA" id="ARBA00041448"/>
    </source>
</evidence>
<dbReference type="OrthoDB" id="2016263at2759"/>
<dbReference type="PANTHER" id="PTHR12241">
    <property type="entry name" value="TUBULIN POLYGLUTAMYLASE"/>
    <property type="match status" value="1"/>
</dbReference>
<dbReference type="Gene3D" id="3.30.470.20">
    <property type="entry name" value="ATP-grasp fold, B domain"/>
    <property type="match status" value="1"/>
</dbReference>
<evidence type="ECO:0000256" key="3">
    <source>
        <dbReference type="ARBA" id="ARBA00022840"/>
    </source>
</evidence>